<dbReference type="AlphaFoldDB" id="A0A6N6K7R8"/>
<evidence type="ECO:0000313" key="3">
    <source>
        <dbReference type="Proteomes" id="UP000468420"/>
    </source>
</evidence>
<organism evidence="2 3">
    <name type="scientific">Citrobacter pasteurii</name>
    <dbReference type="NCBI Taxonomy" id="1563222"/>
    <lineage>
        <taxon>Bacteria</taxon>
        <taxon>Pseudomonadati</taxon>
        <taxon>Pseudomonadota</taxon>
        <taxon>Gammaproteobacteria</taxon>
        <taxon>Enterobacterales</taxon>
        <taxon>Enterobacteriaceae</taxon>
        <taxon>Citrobacter</taxon>
    </lineage>
</organism>
<reference evidence="2 3" key="1">
    <citation type="submission" date="2018-08" db="EMBL/GenBank/DDBJ databases">
        <title>Complete genomic analysis of a Citrobacter pasteurii isolated from cockles (Cerastoderma edule) containing a new chromosomic qnrB allele.</title>
        <authorList>
            <person name="Rodrigues A."/>
            <person name="Baptista T."/>
            <person name="Quesada A."/>
            <person name="Campos M.J."/>
        </authorList>
    </citation>
    <scope>NUCLEOTIDE SEQUENCE [LARGE SCALE GENOMIC DNA]</scope>
    <source>
        <strain evidence="2 3">BA18</strain>
    </source>
</reference>
<dbReference type="RefSeq" id="WP_061068184.1">
    <property type="nucleotide sequence ID" value="NZ_JBEUGM010000012.1"/>
</dbReference>
<feature type="transmembrane region" description="Helical" evidence="1">
    <location>
        <begin position="42"/>
        <end position="64"/>
    </location>
</feature>
<feature type="transmembrane region" description="Helical" evidence="1">
    <location>
        <begin position="12"/>
        <end position="30"/>
    </location>
</feature>
<keyword evidence="1" id="KW-1133">Transmembrane helix</keyword>
<comment type="caution">
    <text evidence="2">The sequence shown here is derived from an EMBL/GenBank/DDBJ whole genome shotgun (WGS) entry which is preliminary data.</text>
</comment>
<evidence type="ECO:0000313" key="2">
    <source>
        <dbReference type="EMBL" id="KAA1279382.1"/>
    </source>
</evidence>
<proteinExistence type="predicted"/>
<accession>A0A6N6K7R8</accession>
<keyword evidence="1" id="KW-0812">Transmembrane</keyword>
<dbReference type="Proteomes" id="UP000468420">
    <property type="component" value="Unassembled WGS sequence"/>
</dbReference>
<name>A0A6N6K7R8_9ENTR</name>
<evidence type="ECO:0000256" key="1">
    <source>
        <dbReference type="SAM" id="Phobius"/>
    </source>
</evidence>
<protein>
    <submittedName>
        <fullName evidence="2">Uncharacterized protein</fullName>
    </submittedName>
</protein>
<gene>
    <name evidence="2" type="ORF">DXF85_05475</name>
</gene>
<dbReference type="EMBL" id="QRDC01000004">
    <property type="protein sequence ID" value="KAA1279382.1"/>
    <property type="molecule type" value="Genomic_DNA"/>
</dbReference>
<sequence>MKHPLLELIKLVFILAVTFSIGMVASTWLISKGDVPFSEYILAGKIGAIVGVWGGAGVWLLLYLQVLKYNRK</sequence>
<keyword evidence="1" id="KW-0472">Membrane</keyword>